<evidence type="ECO:0000256" key="1">
    <source>
        <dbReference type="SAM" id="MobiDB-lite"/>
    </source>
</evidence>
<keyword evidence="2" id="KW-1185">Reference proteome</keyword>
<gene>
    <name evidence="3" type="primary">LOC116413280</name>
</gene>
<evidence type="ECO:0000313" key="2">
    <source>
        <dbReference type="Proteomes" id="UP001652740"/>
    </source>
</evidence>
<name>A0A6J3C6F8_GALME</name>
<dbReference type="GeneID" id="116413280"/>
<organism evidence="2 3">
    <name type="scientific">Galleria mellonella</name>
    <name type="common">Greater wax moth</name>
    <dbReference type="NCBI Taxonomy" id="7137"/>
    <lineage>
        <taxon>Eukaryota</taxon>
        <taxon>Metazoa</taxon>
        <taxon>Ecdysozoa</taxon>
        <taxon>Arthropoda</taxon>
        <taxon>Hexapoda</taxon>
        <taxon>Insecta</taxon>
        <taxon>Pterygota</taxon>
        <taxon>Neoptera</taxon>
        <taxon>Endopterygota</taxon>
        <taxon>Lepidoptera</taxon>
        <taxon>Glossata</taxon>
        <taxon>Ditrysia</taxon>
        <taxon>Pyraloidea</taxon>
        <taxon>Pyralidae</taxon>
        <taxon>Galleriinae</taxon>
        <taxon>Galleria</taxon>
    </lineage>
</organism>
<reference evidence="3" key="1">
    <citation type="submission" date="2025-08" db="UniProtKB">
        <authorList>
            <consortium name="RefSeq"/>
        </authorList>
    </citation>
    <scope>IDENTIFICATION</scope>
    <source>
        <tissue evidence="3">Whole larvae</tissue>
    </source>
</reference>
<dbReference type="Proteomes" id="UP001652740">
    <property type="component" value="Unplaced"/>
</dbReference>
<proteinExistence type="predicted"/>
<protein>
    <submittedName>
        <fullName evidence="3">Uncharacterized protein LOC116413280</fullName>
    </submittedName>
</protein>
<accession>A0A6J3C6F8</accession>
<dbReference type="RefSeq" id="XP_031767390.2">
    <property type="nucleotide sequence ID" value="XM_031911530.2"/>
</dbReference>
<evidence type="ECO:0000313" key="3">
    <source>
        <dbReference type="RefSeq" id="XP_031767390.2"/>
    </source>
</evidence>
<sequence>MTERERSGSPDSDIQAAGSDSEGNESLYDYSPPMSPCCITLIMNALKSKRSVTNNRETDEGGNNPSTSHITENIPLRVPNSLPVHNPSTKRSTPDRRDASTNYDSDSIAHKTTRQNQSTFANFWRRCILINLCCFSTSTSSTESPQPSNERRRSSRKYYVCPCRCNCTVASITCINNENNTSFRERNLDISWHQYSDGRRQLTSVYSRSQAIMPPRTARFCLQLSNYPTFKTSFFTQAWLLHYVIRFPGFLGLHPATYRDDAVIVEYSTDEQVRNALLGLDGLRISSNRVLRASYIHISEDYE</sequence>
<feature type="region of interest" description="Disordered" evidence="1">
    <location>
        <begin position="51"/>
        <end position="112"/>
    </location>
</feature>
<feature type="region of interest" description="Disordered" evidence="1">
    <location>
        <begin position="1"/>
        <end position="29"/>
    </location>
</feature>
<feature type="compositionally biased region" description="Polar residues" evidence="1">
    <location>
        <begin position="51"/>
        <end position="71"/>
    </location>
</feature>